<dbReference type="InterPro" id="IPR050985">
    <property type="entry name" value="Alpha-glycosidase_related"/>
</dbReference>
<feature type="domain" description="Glycosyl hydrolase family 31 C-terminal" evidence="9">
    <location>
        <begin position="642"/>
        <end position="730"/>
    </location>
</feature>
<evidence type="ECO:0000259" key="9">
    <source>
        <dbReference type="Pfam" id="PF21365"/>
    </source>
</evidence>
<evidence type="ECO:0000256" key="2">
    <source>
        <dbReference type="ARBA" id="ARBA00022801"/>
    </source>
</evidence>
<dbReference type="InterPro" id="IPR048395">
    <property type="entry name" value="Glyco_hydro_31_C"/>
</dbReference>
<feature type="domain" description="Glycoside hydrolase family 31 TIM barrel" evidence="7">
    <location>
        <begin position="319"/>
        <end position="632"/>
    </location>
</feature>
<dbReference type="EMBL" id="LARY01000001">
    <property type="protein sequence ID" value="RDX02093.1"/>
    <property type="molecule type" value="Genomic_DNA"/>
</dbReference>
<comment type="catalytic activity">
    <reaction evidence="4">
        <text>Hydrolysis of terminal, non-reducing alpha-D-xylose residues with release of alpha-D-xylose.</text>
        <dbReference type="EC" id="3.2.1.177"/>
    </reaction>
</comment>
<proteinExistence type="inferred from homology"/>
<evidence type="ECO:0000313" key="10">
    <source>
        <dbReference type="EMBL" id="RDX02093.1"/>
    </source>
</evidence>
<reference evidence="11" key="1">
    <citation type="submission" date="2015-04" db="EMBL/GenBank/DDBJ databases">
        <authorList>
            <person name="Schardt J."/>
            <person name="Mueller-Herbst S."/>
            <person name="Scherer S."/>
            <person name="Huptas C."/>
        </authorList>
    </citation>
    <scope>NUCLEOTIDE SEQUENCE [LARGE SCALE GENOMIC DNA]</scope>
    <source>
        <strain evidence="11">Kiel-L1</strain>
    </source>
</reference>
<dbReference type="RefSeq" id="WP_115751762.1">
    <property type="nucleotide sequence ID" value="NZ_LARY01000001.1"/>
</dbReference>
<evidence type="ECO:0000256" key="3">
    <source>
        <dbReference type="ARBA" id="ARBA00023295"/>
    </source>
</evidence>
<dbReference type="AlphaFoldDB" id="A0A3D8TT07"/>
<dbReference type="FunFam" id="3.20.20.80:FF:000053">
    <property type="entry name" value="Alpha-xylosidase YicI"/>
    <property type="match status" value="1"/>
</dbReference>
<dbReference type="InterPro" id="IPR017853">
    <property type="entry name" value="GH"/>
</dbReference>
<dbReference type="CDD" id="cd14752">
    <property type="entry name" value="GH31_N"/>
    <property type="match status" value="1"/>
</dbReference>
<keyword evidence="11" id="KW-1185">Reference proteome</keyword>
<comment type="similarity">
    <text evidence="1 6">Belongs to the glycosyl hydrolase 31 family.</text>
</comment>
<comment type="caution">
    <text evidence="10">The sequence shown here is derived from an EMBL/GenBank/DDBJ whole genome shotgun (WGS) entry which is preliminary data.</text>
</comment>
<dbReference type="SUPFAM" id="SSF51011">
    <property type="entry name" value="Glycosyl hydrolase domain"/>
    <property type="match status" value="1"/>
</dbReference>
<name>A0A3D8TT07_9LIST</name>
<dbReference type="Pfam" id="PF01055">
    <property type="entry name" value="Glyco_hydro_31_2nd"/>
    <property type="match status" value="1"/>
</dbReference>
<evidence type="ECO:0000256" key="5">
    <source>
        <dbReference type="ARBA" id="ARBA00066962"/>
    </source>
</evidence>
<evidence type="ECO:0000259" key="7">
    <source>
        <dbReference type="Pfam" id="PF01055"/>
    </source>
</evidence>
<evidence type="ECO:0000256" key="1">
    <source>
        <dbReference type="ARBA" id="ARBA00007806"/>
    </source>
</evidence>
<evidence type="ECO:0000313" key="11">
    <source>
        <dbReference type="Proteomes" id="UP000257055"/>
    </source>
</evidence>
<dbReference type="GO" id="GO:0030246">
    <property type="term" value="F:carbohydrate binding"/>
    <property type="evidence" value="ECO:0007669"/>
    <property type="project" value="InterPro"/>
</dbReference>
<dbReference type="Gene3D" id="3.20.20.80">
    <property type="entry name" value="Glycosidases"/>
    <property type="match status" value="1"/>
</dbReference>
<sequence>MKFTDGYWLNKEQYKIENPVEVYEASAVQDEAGNDSLLAYATYRKIIERGNTLNVGNTTIRAFSPMEDVIGIRLTHFDVDDKNPRYTLYPEKNVAPKVEIEEGEVNGQGAGVRAGNAKLSSGRLDVELPLHGDFRMAFHFTDASGFRHELTASEPAAQASIDDLTAGSLYPLSVAGAQANYQDARQAGMILKRSKHFMREMLNIDVDTKIYGTGERFTPFVKNGQSVEIINKDGGTGSEQSYKNIPFYLACKPGLKKQNGLYYGVFVNHSQPVSFEIASENVQRVQFATEGEHLEYFVIAGESAKEVLGKFNKLTGGGTLPPAWTFGLWLSTSFTTDYSEETVMKFIDGMEERDLPLDVFHFDCFWMKGFEWSNFEWDKEAFPDPKGLLRRLHDKGLKICVWINPYIAQKSPLFKEGVEKGYFITHEDGTPWQWDLWQAGNAYVDFTNPSAVRWYQDHLKRLLEMGVDCFKTDFGERVPMYDAKFHDDSNPQGAHNFYTHLYNEAVYDVLKAEKGDSEAVVFARSATVGGQQFPIHWGGDNVSSYTSMADTLRGGLSFLLSGFNFWSHDIGGFEESTPADLYKRWTQFGLLSSHSRYHGNIQYRVPWLFDEEAVEVTRKFTKLKVQMMPYLYPQARKAVEEGIPLMRPLFLEFANDPNTYGLDLQYMLGDSLLVAPIFNKEGKARFYLPEGKWTRLVKDEGMADVVESDGEWFEETHSFLSLPLFVREGHEVKLDANLKKAGDYKEKA</sequence>
<dbReference type="Gene3D" id="2.60.40.1760">
    <property type="entry name" value="glycosyl hydrolase (family 31)"/>
    <property type="match status" value="1"/>
</dbReference>
<dbReference type="InterPro" id="IPR000322">
    <property type="entry name" value="Glyco_hydro_31_TIM"/>
</dbReference>
<gene>
    <name evidence="10" type="ORF">UR08_00715</name>
</gene>
<dbReference type="Proteomes" id="UP000257055">
    <property type="component" value="Unassembled WGS sequence"/>
</dbReference>
<keyword evidence="3 6" id="KW-0326">Glycosidase</keyword>
<dbReference type="InterPro" id="IPR025887">
    <property type="entry name" value="Glyco_hydro_31_N_dom"/>
</dbReference>
<dbReference type="Pfam" id="PF13802">
    <property type="entry name" value="Gal_mutarotas_2"/>
    <property type="match status" value="1"/>
</dbReference>
<dbReference type="NCBIfam" id="NF007940">
    <property type="entry name" value="PRK10658.1"/>
    <property type="match status" value="1"/>
</dbReference>
<dbReference type="SUPFAM" id="SSF51445">
    <property type="entry name" value="(Trans)glycosidases"/>
    <property type="match status" value="1"/>
</dbReference>
<evidence type="ECO:0000259" key="8">
    <source>
        <dbReference type="Pfam" id="PF13802"/>
    </source>
</evidence>
<dbReference type="Pfam" id="PF21365">
    <property type="entry name" value="Glyco_hydro_31_3rd"/>
    <property type="match status" value="1"/>
</dbReference>
<dbReference type="CDD" id="cd06593">
    <property type="entry name" value="GH31_xylosidase_YicI"/>
    <property type="match status" value="1"/>
</dbReference>
<dbReference type="PANTHER" id="PTHR43053">
    <property type="entry name" value="GLYCOSIDASE FAMILY 31"/>
    <property type="match status" value="1"/>
</dbReference>
<evidence type="ECO:0000256" key="4">
    <source>
        <dbReference type="ARBA" id="ARBA00052064"/>
    </source>
</evidence>
<dbReference type="InterPro" id="IPR013780">
    <property type="entry name" value="Glyco_hydro_b"/>
</dbReference>
<protein>
    <recommendedName>
        <fullName evidence="5">alpha-D-xyloside xylohydrolase</fullName>
        <ecNumber evidence="5">3.2.1.177</ecNumber>
    </recommendedName>
</protein>
<keyword evidence="2 6" id="KW-0378">Hydrolase</keyword>
<dbReference type="SUPFAM" id="SSF74650">
    <property type="entry name" value="Galactose mutarotase-like"/>
    <property type="match status" value="1"/>
</dbReference>
<dbReference type="GO" id="GO:0061634">
    <property type="term" value="F:alpha-D-xyloside xylohydrolase"/>
    <property type="evidence" value="ECO:0007669"/>
    <property type="project" value="UniProtKB-EC"/>
</dbReference>
<evidence type="ECO:0000256" key="6">
    <source>
        <dbReference type="RuleBase" id="RU361185"/>
    </source>
</evidence>
<dbReference type="Gene3D" id="2.60.40.1180">
    <property type="entry name" value="Golgi alpha-mannosidase II"/>
    <property type="match status" value="1"/>
</dbReference>
<dbReference type="InterPro" id="IPR011013">
    <property type="entry name" value="Gal_mutarotase_sf_dom"/>
</dbReference>
<dbReference type="EC" id="3.2.1.177" evidence="5"/>
<dbReference type="PANTHER" id="PTHR43053:SF4">
    <property type="entry name" value="MYOGENESIS-REGULATING GLYCOSIDASE"/>
    <property type="match status" value="1"/>
</dbReference>
<feature type="domain" description="Glycoside hydrolase family 31 N-terminal" evidence="8">
    <location>
        <begin position="63"/>
        <end position="276"/>
    </location>
</feature>
<dbReference type="GO" id="GO:0005975">
    <property type="term" value="P:carbohydrate metabolic process"/>
    <property type="evidence" value="ECO:0007669"/>
    <property type="project" value="InterPro"/>
</dbReference>
<organism evidence="10 11">
    <name type="scientific">Listeria kieliensis</name>
    <dbReference type="NCBI Taxonomy" id="1621700"/>
    <lineage>
        <taxon>Bacteria</taxon>
        <taxon>Bacillati</taxon>
        <taxon>Bacillota</taxon>
        <taxon>Bacilli</taxon>
        <taxon>Bacillales</taxon>
        <taxon>Listeriaceae</taxon>
        <taxon>Listeria</taxon>
    </lineage>
</organism>
<accession>A0A3D8TT07</accession>